<dbReference type="Gene3D" id="1.10.10.60">
    <property type="entry name" value="Homeodomain-like"/>
    <property type="match status" value="1"/>
</dbReference>
<keyword evidence="1" id="KW-0805">Transcription regulation</keyword>
<dbReference type="SUPFAM" id="SSF46689">
    <property type="entry name" value="Homeodomain-like"/>
    <property type="match status" value="1"/>
</dbReference>
<dbReference type="PROSITE" id="PS01081">
    <property type="entry name" value="HTH_TETR_1"/>
    <property type="match status" value="1"/>
</dbReference>
<dbReference type="Pfam" id="PF14246">
    <property type="entry name" value="TetR_C_7"/>
    <property type="match status" value="1"/>
</dbReference>
<dbReference type="InterPro" id="IPR023772">
    <property type="entry name" value="DNA-bd_HTH_TetR-type_CS"/>
</dbReference>
<protein>
    <submittedName>
        <fullName evidence="6">TetR/AcrR family transcriptional regulator</fullName>
    </submittedName>
</protein>
<evidence type="ECO:0000313" key="7">
    <source>
        <dbReference type="Proteomes" id="UP000324029"/>
    </source>
</evidence>
<dbReference type="InterPro" id="IPR039536">
    <property type="entry name" value="TetR_C_Proteobacteria"/>
</dbReference>
<dbReference type="PANTHER" id="PTHR30055:SF224">
    <property type="entry name" value="TRANSCRIPTIONAL REGULATOR TETR FAMILY"/>
    <property type="match status" value="1"/>
</dbReference>
<sequence length="216" mass="24074">MTAPKRLTERKRDAIVAAAIAEFRENGFEVTSMDKVAATAGVSKRTVYNHFPSKEELFAEILSQLWASSVAQLDVNYASDQPLRDQLRKLLEAKMKMMSDANFLDLARVAIAATIHSPERAQDMVNRLSAREEGFTQWVRAAQEDGRLNCTDPAFAAHQIQSLLKAFAFWPQITLGQPTLDVAAQANVIESAIDLFLAGYEVRTPPLYQDLLPGRH</sequence>
<proteinExistence type="predicted"/>
<dbReference type="EMBL" id="VSRO01000008">
    <property type="protein sequence ID" value="TYK56847.1"/>
    <property type="molecule type" value="Genomic_DNA"/>
</dbReference>
<dbReference type="PANTHER" id="PTHR30055">
    <property type="entry name" value="HTH-TYPE TRANSCRIPTIONAL REGULATOR RUTR"/>
    <property type="match status" value="1"/>
</dbReference>
<reference evidence="6 7" key="2">
    <citation type="submission" date="2019-08" db="EMBL/GenBank/DDBJ databases">
        <authorList>
            <person name="Brilhante M."/>
            <person name="Perreten V."/>
        </authorList>
    </citation>
    <scope>NUCLEOTIDE SEQUENCE [LARGE SCALE GENOMIC DNA]</scope>
    <source>
        <strain evidence="6 7">MCP106</strain>
    </source>
</reference>
<dbReference type="PRINTS" id="PR00455">
    <property type="entry name" value="HTHTETR"/>
</dbReference>
<organism evidence="6 7">
    <name type="scientific">Pseudomonas synxantha</name>
    <dbReference type="NCBI Taxonomy" id="47883"/>
    <lineage>
        <taxon>Bacteria</taxon>
        <taxon>Pseudomonadati</taxon>
        <taxon>Pseudomonadota</taxon>
        <taxon>Gammaproteobacteria</taxon>
        <taxon>Pseudomonadales</taxon>
        <taxon>Pseudomonadaceae</taxon>
        <taxon>Pseudomonas</taxon>
    </lineage>
</organism>
<gene>
    <name evidence="6" type="ORF">FXO26_17615</name>
</gene>
<accession>A0A5D3G722</accession>
<dbReference type="PROSITE" id="PS50977">
    <property type="entry name" value="HTH_TETR_2"/>
    <property type="match status" value="1"/>
</dbReference>
<dbReference type="SUPFAM" id="SSF48498">
    <property type="entry name" value="Tetracyclin repressor-like, C-terminal domain"/>
    <property type="match status" value="1"/>
</dbReference>
<dbReference type="Gene3D" id="1.10.357.10">
    <property type="entry name" value="Tetracycline Repressor, domain 2"/>
    <property type="match status" value="1"/>
</dbReference>
<evidence type="ECO:0000256" key="1">
    <source>
        <dbReference type="ARBA" id="ARBA00023015"/>
    </source>
</evidence>
<evidence type="ECO:0000259" key="5">
    <source>
        <dbReference type="PROSITE" id="PS50977"/>
    </source>
</evidence>
<dbReference type="Pfam" id="PF00440">
    <property type="entry name" value="TetR_N"/>
    <property type="match status" value="1"/>
</dbReference>
<reference evidence="6 7" key="1">
    <citation type="submission" date="2019-08" db="EMBL/GenBank/DDBJ databases">
        <title>Subclass B2 metallo-beta lactamase from Pseudomonas synxantha.</title>
        <authorList>
            <person name="Poirel L."/>
            <person name="Palmieri M."/>
            <person name="Masseron A."/>
            <person name="Perreten V."/>
            <person name="Nordman P."/>
        </authorList>
    </citation>
    <scope>NUCLEOTIDE SEQUENCE [LARGE SCALE GENOMIC DNA]</scope>
    <source>
        <strain evidence="6 7">MCP106</strain>
    </source>
</reference>
<dbReference type="InterPro" id="IPR001647">
    <property type="entry name" value="HTH_TetR"/>
</dbReference>
<dbReference type="InterPro" id="IPR036271">
    <property type="entry name" value="Tet_transcr_reg_TetR-rel_C_sf"/>
</dbReference>
<dbReference type="InterPro" id="IPR050109">
    <property type="entry name" value="HTH-type_TetR-like_transc_reg"/>
</dbReference>
<dbReference type="AlphaFoldDB" id="A0A5D3G722"/>
<keyword evidence="2 4" id="KW-0238">DNA-binding</keyword>
<dbReference type="RefSeq" id="WP_148853731.1">
    <property type="nucleotide sequence ID" value="NZ_VSRO01000008.1"/>
</dbReference>
<evidence type="ECO:0000313" key="6">
    <source>
        <dbReference type="EMBL" id="TYK56847.1"/>
    </source>
</evidence>
<evidence type="ECO:0000256" key="2">
    <source>
        <dbReference type="ARBA" id="ARBA00023125"/>
    </source>
</evidence>
<dbReference type="FunFam" id="1.10.10.60:FF:000141">
    <property type="entry name" value="TetR family transcriptional regulator"/>
    <property type="match status" value="1"/>
</dbReference>
<dbReference type="Proteomes" id="UP000324029">
    <property type="component" value="Unassembled WGS sequence"/>
</dbReference>
<keyword evidence="3" id="KW-0804">Transcription</keyword>
<dbReference type="InterPro" id="IPR009057">
    <property type="entry name" value="Homeodomain-like_sf"/>
</dbReference>
<evidence type="ECO:0000256" key="3">
    <source>
        <dbReference type="ARBA" id="ARBA00023163"/>
    </source>
</evidence>
<dbReference type="GO" id="GO:0000976">
    <property type="term" value="F:transcription cis-regulatory region binding"/>
    <property type="evidence" value="ECO:0007669"/>
    <property type="project" value="TreeGrafter"/>
</dbReference>
<feature type="domain" description="HTH tetR-type" evidence="5">
    <location>
        <begin position="9"/>
        <end position="69"/>
    </location>
</feature>
<evidence type="ECO:0000256" key="4">
    <source>
        <dbReference type="PROSITE-ProRule" id="PRU00335"/>
    </source>
</evidence>
<name>A0A5D3G722_9PSED</name>
<comment type="caution">
    <text evidence="6">The sequence shown here is derived from an EMBL/GenBank/DDBJ whole genome shotgun (WGS) entry which is preliminary data.</text>
</comment>
<dbReference type="GO" id="GO:0003700">
    <property type="term" value="F:DNA-binding transcription factor activity"/>
    <property type="evidence" value="ECO:0007669"/>
    <property type="project" value="TreeGrafter"/>
</dbReference>
<feature type="DNA-binding region" description="H-T-H motif" evidence="4">
    <location>
        <begin position="32"/>
        <end position="51"/>
    </location>
</feature>